<dbReference type="PANTHER" id="PTHR32089:SF114">
    <property type="entry name" value="METHYL-ACCEPTING CHEMOTAXIS PROTEIN MCPB"/>
    <property type="match status" value="1"/>
</dbReference>
<evidence type="ECO:0000256" key="11">
    <source>
        <dbReference type="SAM" id="Coils"/>
    </source>
</evidence>
<evidence type="ECO:0000256" key="6">
    <source>
        <dbReference type="ARBA" id="ARBA00022989"/>
    </source>
</evidence>
<dbReference type="CDD" id="cd06225">
    <property type="entry name" value="HAMP"/>
    <property type="match status" value="1"/>
</dbReference>
<evidence type="ECO:0000256" key="12">
    <source>
        <dbReference type="SAM" id="Phobius"/>
    </source>
</evidence>
<dbReference type="SMART" id="SM00283">
    <property type="entry name" value="MA"/>
    <property type="match status" value="1"/>
</dbReference>
<reference evidence="15 16" key="1">
    <citation type="journal article" date="2013" name="J. Microbiol.">
        <title>Lysinibacillus chungkukjangi sp. nov., isolated from Chungkukjang, Korean fermented soybean food.</title>
        <authorList>
            <person name="Kim S.J."/>
            <person name="Jang Y.H."/>
            <person name="Hamada M."/>
            <person name="Ahn J.H."/>
            <person name="Weon H.Y."/>
            <person name="Suzuki K."/>
            <person name="Whang K.S."/>
            <person name="Kwon S.W."/>
        </authorList>
    </citation>
    <scope>NUCLEOTIDE SEQUENCE [LARGE SCALE GENOMIC DNA]</scope>
    <source>
        <strain evidence="15 16">MCCC 1A12701</strain>
    </source>
</reference>
<evidence type="ECO:0000259" key="14">
    <source>
        <dbReference type="PROSITE" id="PS50885"/>
    </source>
</evidence>
<feature type="transmembrane region" description="Helical" evidence="12">
    <location>
        <begin position="281"/>
        <end position="301"/>
    </location>
</feature>
<comment type="similarity">
    <text evidence="9">Belongs to the methyl-accepting chemotaxis (MCP) protein family.</text>
</comment>
<evidence type="ECO:0000256" key="9">
    <source>
        <dbReference type="ARBA" id="ARBA00029447"/>
    </source>
</evidence>
<keyword evidence="3" id="KW-0488">Methylation</keyword>
<dbReference type="InterPro" id="IPR029151">
    <property type="entry name" value="Sensor-like_sf"/>
</dbReference>
<evidence type="ECO:0000256" key="3">
    <source>
        <dbReference type="ARBA" id="ARBA00022481"/>
    </source>
</evidence>
<keyword evidence="11" id="KW-0175">Coiled coil</keyword>
<feature type="domain" description="Methyl-accepting transducer" evidence="13">
    <location>
        <begin position="373"/>
        <end position="609"/>
    </location>
</feature>
<dbReference type="CDD" id="cd11386">
    <property type="entry name" value="MCP_signal"/>
    <property type="match status" value="1"/>
</dbReference>
<feature type="coiled-coil region" evidence="11">
    <location>
        <begin position="584"/>
        <end position="636"/>
    </location>
</feature>
<organism evidence="15 16">
    <name type="scientific">Lysinibacillus composti</name>
    <dbReference type="NCBI Taxonomy" id="720633"/>
    <lineage>
        <taxon>Bacteria</taxon>
        <taxon>Bacillati</taxon>
        <taxon>Bacillota</taxon>
        <taxon>Bacilli</taxon>
        <taxon>Bacillales</taxon>
        <taxon>Bacillaceae</taxon>
        <taxon>Lysinibacillus</taxon>
    </lineage>
</organism>
<comment type="subcellular location">
    <subcellularLocation>
        <location evidence="1">Cell membrane</location>
        <topology evidence="1">Multi-pass membrane protein</topology>
    </subcellularLocation>
</comment>
<name>A0A3N9UAW7_9BACI</name>
<evidence type="ECO:0000256" key="10">
    <source>
        <dbReference type="PROSITE-ProRule" id="PRU00284"/>
    </source>
</evidence>
<dbReference type="RefSeq" id="WP_124766301.1">
    <property type="nucleotide sequence ID" value="NZ_JAFBDY010000017.1"/>
</dbReference>
<evidence type="ECO:0000313" key="15">
    <source>
        <dbReference type="EMBL" id="RQW73561.1"/>
    </source>
</evidence>
<dbReference type="GO" id="GO:0007165">
    <property type="term" value="P:signal transduction"/>
    <property type="evidence" value="ECO:0007669"/>
    <property type="project" value="UniProtKB-KW"/>
</dbReference>
<keyword evidence="2" id="KW-1003">Cell membrane</keyword>
<evidence type="ECO:0000256" key="4">
    <source>
        <dbReference type="ARBA" id="ARBA00022500"/>
    </source>
</evidence>
<dbReference type="CDD" id="cd18773">
    <property type="entry name" value="PDC1_HK_sensor"/>
    <property type="match status" value="1"/>
</dbReference>
<dbReference type="InterPro" id="IPR004089">
    <property type="entry name" value="MCPsignal_dom"/>
</dbReference>
<evidence type="ECO:0000259" key="13">
    <source>
        <dbReference type="PROSITE" id="PS50111"/>
    </source>
</evidence>
<keyword evidence="5 12" id="KW-0812">Transmembrane</keyword>
<dbReference type="InterPro" id="IPR033479">
    <property type="entry name" value="dCache_1"/>
</dbReference>
<dbReference type="PROSITE" id="PS50111">
    <property type="entry name" value="CHEMOTAXIS_TRANSDUC_2"/>
    <property type="match status" value="1"/>
</dbReference>
<sequence length="659" mass="71814">MKKLKFAKLSNLKPKLILSFVFILLIPSIVIGVRGFLASKGAIETELRSAIEDNISILNLTIDNAIEPKVDDIGNFSKLVNKKMLNKENTDQLEGILAQYIQFHPEVEAIYVGLPDGSLINYPKADLGPDYDATQRPWYQNAMAQTGQASISDPYVSKRNNEVVVAVSQSLGDGSGVVGFDLKLSYLQELTEQIEIGEEGYALLMDKSGNFIVHPDHEPGTKATESFYENFYKDQSGMFEYELNGQPKIMNFTTNNLTGWKIAGNIYTKEIDKAASPILDATLIVIGIAMLIGGVLIYFIIRSIVTPINELKEKAINLSNGDLTETIKVKSTDEIGQLGQAFVDMQDNLISLLRNIEQNAEQVAASAQQLTASSEETSAATQQVSTSIQHVSESAEKQKESVDASVHSLEEISDGAVHIAEFSSKVTELTKDATQHAQEGGESVGKMVNQMEAIQESVLNSHKTIQSLIERSKQIDSILKIITGIADQTNLLSLNASIEAARAGEHGKGFAVVANEVKKLAEQSRESVGDIQEIISAIQNDTENTVTNMTNITKQVENGVEFSNDAVTKFYGIIESLNKVTPQMEEVSATIEQTSAAIQETTARANENAEIAEVNAAASEEVAASAEEQLAAMEEISSSAQSLTEMAEELRILISKFKY</sequence>
<dbReference type="SUPFAM" id="SSF103190">
    <property type="entry name" value="Sensory domain-like"/>
    <property type="match status" value="1"/>
</dbReference>
<keyword evidence="8 10" id="KW-0807">Transducer</keyword>
<dbReference type="EMBL" id="RRCT01000018">
    <property type="protein sequence ID" value="RQW73561.1"/>
    <property type="molecule type" value="Genomic_DNA"/>
</dbReference>
<dbReference type="AlphaFoldDB" id="A0A3N9UAW7"/>
<accession>A0A3N9UAW7</accession>
<keyword evidence="4" id="KW-0145">Chemotaxis</keyword>
<gene>
    <name evidence="15" type="ORF">EBB45_15740</name>
</gene>
<dbReference type="Pfam" id="PF00015">
    <property type="entry name" value="MCPsignal"/>
    <property type="match status" value="1"/>
</dbReference>
<proteinExistence type="inferred from homology"/>
<dbReference type="Pfam" id="PF02743">
    <property type="entry name" value="dCache_1"/>
    <property type="match status" value="1"/>
</dbReference>
<comment type="caution">
    <text evidence="15">The sequence shown here is derived from an EMBL/GenBank/DDBJ whole genome shotgun (WGS) entry which is preliminary data.</text>
</comment>
<dbReference type="PROSITE" id="PS50885">
    <property type="entry name" value="HAMP"/>
    <property type="match status" value="1"/>
</dbReference>
<dbReference type="PANTHER" id="PTHR32089">
    <property type="entry name" value="METHYL-ACCEPTING CHEMOTAXIS PROTEIN MCPB"/>
    <property type="match status" value="1"/>
</dbReference>
<evidence type="ECO:0000256" key="2">
    <source>
        <dbReference type="ARBA" id="ARBA00022475"/>
    </source>
</evidence>
<dbReference type="OrthoDB" id="9760371at2"/>
<dbReference type="CDD" id="cd12912">
    <property type="entry name" value="PDC2_MCP_like"/>
    <property type="match status" value="1"/>
</dbReference>
<protein>
    <submittedName>
        <fullName evidence="15">HAMP domain-containing protein</fullName>
    </submittedName>
</protein>
<evidence type="ECO:0000256" key="1">
    <source>
        <dbReference type="ARBA" id="ARBA00004651"/>
    </source>
</evidence>
<keyword evidence="16" id="KW-1185">Reference proteome</keyword>
<dbReference type="GO" id="GO:0005886">
    <property type="term" value="C:plasma membrane"/>
    <property type="evidence" value="ECO:0007669"/>
    <property type="project" value="UniProtKB-SubCell"/>
</dbReference>
<dbReference type="Gene3D" id="1.10.287.950">
    <property type="entry name" value="Methyl-accepting chemotaxis protein"/>
    <property type="match status" value="1"/>
</dbReference>
<dbReference type="GO" id="GO:0006935">
    <property type="term" value="P:chemotaxis"/>
    <property type="evidence" value="ECO:0007669"/>
    <property type="project" value="UniProtKB-KW"/>
</dbReference>
<evidence type="ECO:0000313" key="16">
    <source>
        <dbReference type="Proteomes" id="UP000274033"/>
    </source>
</evidence>
<evidence type="ECO:0000256" key="8">
    <source>
        <dbReference type="ARBA" id="ARBA00023224"/>
    </source>
</evidence>
<keyword evidence="7 12" id="KW-0472">Membrane</keyword>
<feature type="domain" description="HAMP" evidence="14">
    <location>
        <begin position="302"/>
        <end position="354"/>
    </location>
</feature>
<dbReference type="Pfam" id="PF00672">
    <property type="entry name" value="HAMP"/>
    <property type="match status" value="1"/>
</dbReference>
<dbReference type="Proteomes" id="UP000274033">
    <property type="component" value="Unassembled WGS sequence"/>
</dbReference>
<dbReference type="SUPFAM" id="SSF58104">
    <property type="entry name" value="Methyl-accepting chemotaxis protein (MCP) signaling domain"/>
    <property type="match status" value="1"/>
</dbReference>
<dbReference type="SMART" id="SM00304">
    <property type="entry name" value="HAMP"/>
    <property type="match status" value="1"/>
</dbReference>
<keyword evidence="6 12" id="KW-1133">Transmembrane helix</keyword>
<dbReference type="InterPro" id="IPR003660">
    <property type="entry name" value="HAMP_dom"/>
</dbReference>
<evidence type="ECO:0000256" key="7">
    <source>
        <dbReference type="ARBA" id="ARBA00023136"/>
    </source>
</evidence>
<evidence type="ECO:0000256" key="5">
    <source>
        <dbReference type="ARBA" id="ARBA00022692"/>
    </source>
</evidence>
<dbReference type="Gene3D" id="3.30.450.20">
    <property type="entry name" value="PAS domain"/>
    <property type="match status" value="2"/>
</dbReference>